<organism evidence="8">
    <name type="scientific">Erodium chrysanthum</name>
    <dbReference type="NCBI Taxonomy" id="337364"/>
    <lineage>
        <taxon>Eukaryota</taxon>
        <taxon>Viridiplantae</taxon>
        <taxon>Streptophyta</taxon>
        <taxon>Embryophyta</taxon>
        <taxon>Tracheophyta</taxon>
        <taxon>Spermatophyta</taxon>
        <taxon>Magnoliopsida</taxon>
        <taxon>eudicotyledons</taxon>
        <taxon>Gunneridae</taxon>
        <taxon>Pentapetalae</taxon>
        <taxon>rosids</taxon>
        <taxon>malvids</taxon>
        <taxon>Geraniales</taxon>
        <taxon>Geraniaceae</taxon>
        <taxon>Erodium</taxon>
    </lineage>
</organism>
<dbReference type="CDD" id="cd06171">
    <property type="entry name" value="Sigma70_r4"/>
    <property type="match status" value="1"/>
</dbReference>
<reference evidence="8" key="1">
    <citation type="journal article" date="2015" name="Plant Cell">
        <title>Coordinated rates of evolution between interacting plastid and nuclear genes in Geraniaceae.</title>
        <authorList>
            <person name="Zhang J."/>
            <person name="Ruhlman T.A."/>
            <person name="Sabir J."/>
            <person name="Blazier J.C."/>
            <person name="Jansen R.K."/>
        </authorList>
    </citation>
    <scope>NUCLEOTIDE SEQUENCE</scope>
</reference>
<dbReference type="PROSITE" id="PS00715">
    <property type="entry name" value="SIGMA70_1"/>
    <property type="match status" value="1"/>
</dbReference>
<dbReference type="GO" id="GO:0006352">
    <property type="term" value="P:DNA-templated transcription initiation"/>
    <property type="evidence" value="ECO:0007669"/>
    <property type="project" value="InterPro"/>
</dbReference>
<evidence type="ECO:0000256" key="1">
    <source>
        <dbReference type="ARBA" id="ARBA00007788"/>
    </source>
</evidence>
<keyword evidence="4" id="KW-0238">DNA-binding</keyword>
<evidence type="ECO:0000256" key="4">
    <source>
        <dbReference type="ARBA" id="ARBA00023125"/>
    </source>
</evidence>
<sequence length="500" mass="56350">MSTTAVIGISPGKRLLSTSFFGYDLNEKFSLASDHGLASHQHAPVKNVITAKSSSNYNPSFSSSNRQKHSVNALKQCLDTASTPSTTDQPWSEISDDIEDEDSEVESSVDALLLLQKSMLEKQWKLSAEQKTRNKKSVVCSGTSARQRRISKTKKVMDSHDSVVQTSTSKQTRPLISPELLRNRNRYQGYARGSVSKQYLSHAEVLSLSKKVQVGVSLDKHKLRLQEKLGYEPSDKELAMFLKISRVQLHAKVVECNLARQKLAMSNIRLVVSIAKTFEDSGAEMEDLVQGGMVGLLRGIDKFDPSKGCRMSTYVYWWIRQGISKALVGYPKFYRIPAHMNARIGLVKEAKIRLEQTGVTPSIANIAQHLNMTEKKVSNATKVMKRVSSLDREVYPNLYGIPGHHSYMDDDNDPRHAFEKWALKEEINKVLNIALGEREKEIITLYYGLQGQSSLTWEEISKGMGLSRERVRQVGLVAMQKLRHVARKYKLDAMLESHDY</sequence>
<dbReference type="SUPFAM" id="SSF88946">
    <property type="entry name" value="Sigma2 domain of RNA polymerase sigma factors"/>
    <property type="match status" value="1"/>
</dbReference>
<dbReference type="InterPro" id="IPR007630">
    <property type="entry name" value="RNA_pol_sigma70_r4"/>
</dbReference>
<dbReference type="SUPFAM" id="SSF88659">
    <property type="entry name" value="Sigma3 and sigma4 domains of RNA polymerase sigma factors"/>
    <property type="match status" value="2"/>
</dbReference>
<dbReference type="NCBIfam" id="TIGR02937">
    <property type="entry name" value="sigma70-ECF"/>
    <property type="match status" value="1"/>
</dbReference>
<accession>A0A0G2SY41</accession>
<gene>
    <name evidence="8" type="primary">sig1</name>
</gene>
<evidence type="ECO:0000313" key="8">
    <source>
        <dbReference type="EMBL" id="AKC88623.1"/>
    </source>
</evidence>
<dbReference type="Gene3D" id="1.10.10.10">
    <property type="entry name" value="Winged helix-like DNA-binding domain superfamily/Winged helix DNA-binding domain"/>
    <property type="match status" value="2"/>
</dbReference>
<keyword evidence="3" id="KW-0731">Sigma factor</keyword>
<dbReference type="InterPro" id="IPR050239">
    <property type="entry name" value="Sigma-70_RNA_pol_init_factors"/>
</dbReference>
<feature type="region of interest" description="Disordered" evidence="6">
    <location>
        <begin position="149"/>
        <end position="169"/>
    </location>
</feature>
<evidence type="ECO:0000256" key="6">
    <source>
        <dbReference type="SAM" id="MobiDB-lite"/>
    </source>
</evidence>
<dbReference type="InterPro" id="IPR013324">
    <property type="entry name" value="RNA_pol_sigma_r3/r4-like"/>
</dbReference>
<evidence type="ECO:0000256" key="2">
    <source>
        <dbReference type="ARBA" id="ARBA00023015"/>
    </source>
</evidence>
<dbReference type="InterPro" id="IPR013325">
    <property type="entry name" value="RNA_pol_sigma_r2"/>
</dbReference>
<comment type="similarity">
    <text evidence="1">Belongs to the sigma-70 factor family.</text>
</comment>
<dbReference type="Pfam" id="PF04545">
    <property type="entry name" value="Sigma70_r4"/>
    <property type="match status" value="1"/>
</dbReference>
<dbReference type="GO" id="GO:0003677">
    <property type="term" value="F:DNA binding"/>
    <property type="evidence" value="ECO:0007669"/>
    <property type="project" value="UniProtKB-KW"/>
</dbReference>
<dbReference type="GO" id="GO:0016987">
    <property type="term" value="F:sigma factor activity"/>
    <property type="evidence" value="ECO:0007669"/>
    <property type="project" value="UniProtKB-KW"/>
</dbReference>
<evidence type="ECO:0000256" key="3">
    <source>
        <dbReference type="ARBA" id="ARBA00023082"/>
    </source>
</evidence>
<dbReference type="AlphaFoldDB" id="A0A0G2SY41"/>
<dbReference type="InterPro" id="IPR014284">
    <property type="entry name" value="RNA_pol_sigma-70_dom"/>
</dbReference>
<proteinExistence type="evidence at transcript level"/>
<evidence type="ECO:0000259" key="7">
    <source>
        <dbReference type="PROSITE" id="PS00715"/>
    </source>
</evidence>
<dbReference type="PANTHER" id="PTHR30603">
    <property type="entry name" value="RNA POLYMERASE SIGMA FACTOR RPO"/>
    <property type="match status" value="1"/>
</dbReference>
<dbReference type="InterPro" id="IPR036388">
    <property type="entry name" value="WH-like_DNA-bd_sf"/>
</dbReference>
<dbReference type="EMBL" id="KJ916854">
    <property type="protein sequence ID" value="AKC88623.1"/>
    <property type="molecule type" value="mRNA"/>
</dbReference>
<dbReference type="Pfam" id="PF04539">
    <property type="entry name" value="Sigma70_r3"/>
    <property type="match status" value="1"/>
</dbReference>
<feature type="domain" description="RNA polymerase sigma-70" evidence="7">
    <location>
        <begin position="287"/>
        <end position="300"/>
    </location>
</feature>
<protein>
    <submittedName>
        <fullName evidence="8">Sigma factor</fullName>
    </submittedName>
</protein>
<dbReference type="PRINTS" id="PR00046">
    <property type="entry name" value="SIGMA70FCT"/>
</dbReference>
<keyword evidence="5" id="KW-0804">Transcription</keyword>
<dbReference type="Gene3D" id="1.10.601.10">
    <property type="entry name" value="RNA Polymerase Primary Sigma Factor"/>
    <property type="match status" value="1"/>
</dbReference>
<keyword evidence="2" id="KW-0805">Transcription regulation</keyword>
<name>A0A0G2SY41_9ROSI</name>
<dbReference type="GO" id="GO:0071482">
    <property type="term" value="P:cellular response to light stimulus"/>
    <property type="evidence" value="ECO:0007669"/>
    <property type="project" value="UniProtKB-ARBA"/>
</dbReference>
<dbReference type="Pfam" id="PF04542">
    <property type="entry name" value="Sigma70_r2"/>
    <property type="match status" value="1"/>
</dbReference>
<dbReference type="InterPro" id="IPR007627">
    <property type="entry name" value="RNA_pol_sigma70_r2"/>
</dbReference>
<dbReference type="PANTHER" id="PTHR30603:SF14">
    <property type="entry name" value="RNA POLYMERASE SIGMA FACTOR SIGA"/>
    <property type="match status" value="1"/>
</dbReference>
<evidence type="ECO:0000256" key="5">
    <source>
        <dbReference type="ARBA" id="ARBA00023163"/>
    </source>
</evidence>
<dbReference type="InterPro" id="IPR000943">
    <property type="entry name" value="RNA_pol_sigma70"/>
</dbReference>
<dbReference type="InterPro" id="IPR007624">
    <property type="entry name" value="RNA_pol_sigma70_r3"/>
</dbReference>